<sequence>MIAFAYYLLKVFICSAVLFLYYKIALQGKEFHQWNRFYLLIITVLSLVIPCLEFPIMEHRAQAPQGPIQIVQVVASADQYVDEISVANQHTTLSGEQLGELVYILISIVFAFLFVRALLNMQKLIRSHVVQTSGNVNLIETDAPGTPFSFFRYIFWNPDIDLQSETGRQILQHEMIHVQQKHSLDKLLMKLILILFWCNPVFWLIRKELSMIHEFIADRKSVGSSGATALAAMILQAACPGAFHQLTNPFFKSSIKRRLAMLTKNHNPRFSYIARLMALPVLAVVGLAFTLKTKEVVANAVNAKEPITVVIDAGHGYREGNKPDGARVDGIYEDDLVLEIAKRIKEENSNKNLHIILTRTDKNIVNLEERVRIAAEHRADLFISLHVAALPSSNPPKAKRSDGMEVFISGNNLAIQQRSELLGSALIDQLKLVHKTFPEIIKREKIGVYVLDKNTCPAVLVECGYMTNKTDMAFIKREANQKAVAQAILNAIERYAGQINSEMVQESVSDTIPNKNKVFLKVEQPAQFPGGENALVEFLKKNLKSSVPVANKAPKGTYNVMCRFIINENGKLSDFTALTRYGYGMEEEALRVIRLLPNWIPAVQNGHNVATYYTQPISFVIEDKGNLPKDSSGVIIKANPQVKSDANPLLSNAGNIVFEKAEEMPQFPGGIEAWARYLQKNCNATVPVTNGAPAGTYTVLVRFIVDQSGSISAIEPLTKKGYGMEEEVIRLIEKGPKWVPAKQNGHIVTAYKTQPITFVVAEENNPRKDSLNVITKVSPQ</sequence>
<dbReference type="InterPro" id="IPR008756">
    <property type="entry name" value="Peptidase_M56"/>
</dbReference>
<reference evidence="6" key="2">
    <citation type="submission" date="2023-04" db="EMBL/GenBank/DDBJ databases">
        <title>Paracnuella aquatica gen. nov., sp. nov., a member of the family Chitinophagaceae isolated from a hot spring.</title>
        <authorList>
            <person name="Wang C."/>
        </authorList>
    </citation>
    <scope>NUCLEOTIDE SEQUENCE</scope>
    <source>
        <strain evidence="6">LB-8</strain>
    </source>
</reference>
<dbReference type="RefSeq" id="WP_279295220.1">
    <property type="nucleotide sequence ID" value="NZ_JAOTIF010000001.1"/>
</dbReference>
<keyword evidence="4" id="KW-1133">Transmembrane helix</keyword>
<keyword evidence="4" id="KW-0472">Membrane</keyword>
<evidence type="ECO:0000256" key="3">
    <source>
        <dbReference type="ARBA" id="ARBA00022801"/>
    </source>
</evidence>
<name>A0A9X3B6B7_9BACT</name>
<dbReference type="SUPFAM" id="SSF53187">
    <property type="entry name" value="Zn-dependent exopeptidases"/>
    <property type="match status" value="1"/>
</dbReference>
<comment type="catalytic activity">
    <reaction evidence="1">
        <text>Hydrolyzes the link between N-acetylmuramoyl residues and L-amino acid residues in certain cell-wall glycopeptides.</text>
        <dbReference type="EC" id="3.5.1.28"/>
    </reaction>
</comment>
<dbReference type="GO" id="GO:0009253">
    <property type="term" value="P:peptidoglycan catabolic process"/>
    <property type="evidence" value="ECO:0007669"/>
    <property type="project" value="InterPro"/>
</dbReference>
<dbReference type="Gene3D" id="3.40.630.40">
    <property type="entry name" value="Zn-dependent exopeptidases"/>
    <property type="match status" value="1"/>
</dbReference>
<gene>
    <name evidence="6" type="ORF">OCK74_01555</name>
</gene>
<dbReference type="Pfam" id="PF03544">
    <property type="entry name" value="TonB_C"/>
    <property type="match status" value="2"/>
</dbReference>
<accession>A0A9X3B6B7</accession>
<dbReference type="InterPro" id="IPR002508">
    <property type="entry name" value="MurNAc-LAA_cat"/>
</dbReference>
<dbReference type="CDD" id="cd02696">
    <property type="entry name" value="MurNAc-LAA"/>
    <property type="match status" value="1"/>
</dbReference>
<feature type="transmembrane region" description="Helical" evidence="4">
    <location>
        <begin position="6"/>
        <end position="25"/>
    </location>
</feature>
<feature type="transmembrane region" description="Helical" evidence="4">
    <location>
        <begin position="37"/>
        <end position="57"/>
    </location>
</feature>
<dbReference type="Gene3D" id="3.30.1150.10">
    <property type="match status" value="2"/>
</dbReference>
<organism evidence="6 7">
    <name type="scientific">Paraflavisolibacter caeni</name>
    <dbReference type="NCBI Taxonomy" id="2982496"/>
    <lineage>
        <taxon>Bacteria</taxon>
        <taxon>Pseudomonadati</taxon>
        <taxon>Bacteroidota</taxon>
        <taxon>Chitinophagia</taxon>
        <taxon>Chitinophagales</taxon>
        <taxon>Chitinophagaceae</taxon>
        <taxon>Paraflavisolibacter</taxon>
    </lineage>
</organism>
<evidence type="ECO:0000259" key="5">
    <source>
        <dbReference type="SMART" id="SM00646"/>
    </source>
</evidence>
<dbReference type="PANTHER" id="PTHR30404">
    <property type="entry name" value="N-ACETYLMURAMOYL-L-ALANINE AMIDASE"/>
    <property type="match status" value="1"/>
</dbReference>
<dbReference type="SUPFAM" id="SSF74653">
    <property type="entry name" value="TolA/TonB C-terminal domain"/>
    <property type="match status" value="2"/>
</dbReference>
<keyword evidence="4" id="KW-0812">Transmembrane</keyword>
<dbReference type="GO" id="GO:0030288">
    <property type="term" value="C:outer membrane-bounded periplasmic space"/>
    <property type="evidence" value="ECO:0007669"/>
    <property type="project" value="TreeGrafter"/>
</dbReference>
<feature type="transmembrane region" description="Helical" evidence="4">
    <location>
        <begin position="272"/>
        <end position="291"/>
    </location>
</feature>
<dbReference type="Pfam" id="PF05569">
    <property type="entry name" value="Peptidase_M56"/>
    <property type="match status" value="1"/>
</dbReference>
<dbReference type="EMBL" id="JAOTIF010000001">
    <property type="protein sequence ID" value="MCU7547775.1"/>
    <property type="molecule type" value="Genomic_DNA"/>
</dbReference>
<dbReference type="PANTHER" id="PTHR30404:SF0">
    <property type="entry name" value="N-ACETYLMURAMOYL-L-ALANINE AMIDASE AMIC"/>
    <property type="match status" value="1"/>
</dbReference>
<dbReference type="GO" id="GO:0055085">
    <property type="term" value="P:transmembrane transport"/>
    <property type="evidence" value="ECO:0007669"/>
    <property type="project" value="InterPro"/>
</dbReference>
<keyword evidence="3 6" id="KW-0378">Hydrolase</keyword>
<dbReference type="AlphaFoldDB" id="A0A9X3B6B7"/>
<dbReference type="GO" id="GO:0008745">
    <property type="term" value="F:N-acetylmuramoyl-L-alanine amidase activity"/>
    <property type="evidence" value="ECO:0007669"/>
    <property type="project" value="UniProtKB-EC"/>
</dbReference>
<dbReference type="Proteomes" id="UP001155483">
    <property type="component" value="Unassembled WGS sequence"/>
</dbReference>
<keyword evidence="7" id="KW-1185">Reference proteome</keyword>
<dbReference type="EC" id="3.5.1.28" evidence="2"/>
<dbReference type="SMART" id="SM00646">
    <property type="entry name" value="Ami_3"/>
    <property type="match status" value="1"/>
</dbReference>
<dbReference type="InterPro" id="IPR037682">
    <property type="entry name" value="TonB_C"/>
</dbReference>
<feature type="transmembrane region" description="Helical" evidence="4">
    <location>
        <begin position="225"/>
        <end position="251"/>
    </location>
</feature>
<proteinExistence type="predicted"/>
<feature type="transmembrane region" description="Helical" evidence="4">
    <location>
        <begin position="187"/>
        <end position="205"/>
    </location>
</feature>
<evidence type="ECO:0000256" key="2">
    <source>
        <dbReference type="ARBA" id="ARBA00011901"/>
    </source>
</evidence>
<evidence type="ECO:0000313" key="6">
    <source>
        <dbReference type="EMBL" id="MCU7547775.1"/>
    </source>
</evidence>
<dbReference type="Pfam" id="PF01520">
    <property type="entry name" value="Amidase_3"/>
    <property type="match status" value="1"/>
</dbReference>
<evidence type="ECO:0000256" key="4">
    <source>
        <dbReference type="SAM" id="Phobius"/>
    </source>
</evidence>
<comment type="caution">
    <text evidence="6">The sequence shown here is derived from an EMBL/GenBank/DDBJ whole genome shotgun (WGS) entry which is preliminary data.</text>
</comment>
<protein>
    <recommendedName>
        <fullName evidence="2">N-acetylmuramoyl-L-alanine amidase</fullName>
        <ecNumber evidence="2">3.5.1.28</ecNumber>
    </recommendedName>
</protein>
<evidence type="ECO:0000256" key="1">
    <source>
        <dbReference type="ARBA" id="ARBA00001561"/>
    </source>
</evidence>
<reference evidence="6" key="1">
    <citation type="submission" date="2022-09" db="EMBL/GenBank/DDBJ databases">
        <authorList>
            <person name="Yuan C."/>
            <person name="Ke Z."/>
        </authorList>
    </citation>
    <scope>NUCLEOTIDE SEQUENCE</scope>
    <source>
        <strain evidence="6">LB-8</strain>
    </source>
</reference>
<dbReference type="InterPro" id="IPR050695">
    <property type="entry name" value="N-acetylmuramoyl_amidase_3"/>
</dbReference>
<feature type="domain" description="MurNAc-LAA" evidence="5">
    <location>
        <begin position="371"/>
        <end position="493"/>
    </location>
</feature>
<evidence type="ECO:0000313" key="7">
    <source>
        <dbReference type="Proteomes" id="UP001155483"/>
    </source>
</evidence>
<feature type="transmembrane region" description="Helical" evidence="4">
    <location>
        <begin position="101"/>
        <end position="119"/>
    </location>
</feature>